<keyword evidence="1" id="KW-0812">Transmembrane</keyword>
<sequence>MSRKKIMGLIITFSTLVFSVIYTYLVFFSTHQVQALTLKLTVYFFVIVLLASLFIVGYTLLRTNVFPPEEVEETVSSEKA</sequence>
<evidence type="ECO:0000313" key="3">
    <source>
        <dbReference type="Proteomes" id="UP000006903"/>
    </source>
</evidence>
<dbReference type="eggNOG" id="arCOG04189">
    <property type="taxonomic scope" value="Archaea"/>
</dbReference>
<name>B8D6P8_DESA1</name>
<dbReference type="AlphaFoldDB" id="B8D6P8"/>
<gene>
    <name evidence="2" type="ordered locus">DKAM_1453</name>
</gene>
<dbReference type="GeneID" id="70537477"/>
<feature type="transmembrane region" description="Helical" evidence="1">
    <location>
        <begin position="6"/>
        <end position="28"/>
    </location>
</feature>
<organism evidence="2 3">
    <name type="scientific">Desulfurococcus amylolyticus (strain DSM 18924 / JCM 16383 / VKM B-2413 / 1221n)</name>
    <name type="common">Desulfurococcus kamchatkensis</name>
    <dbReference type="NCBI Taxonomy" id="490899"/>
    <lineage>
        <taxon>Archaea</taxon>
        <taxon>Thermoproteota</taxon>
        <taxon>Thermoprotei</taxon>
        <taxon>Desulfurococcales</taxon>
        <taxon>Desulfurococcaceae</taxon>
        <taxon>Desulfurococcus</taxon>
    </lineage>
</organism>
<dbReference type="EMBL" id="CP001140">
    <property type="protein sequence ID" value="ACL11779.1"/>
    <property type="molecule type" value="Genomic_DNA"/>
</dbReference>
<accession>B8D6P8</accession>
<dbReference type="HOGENOM" id="CLU_195705_0_0_2"/>
<proteinExistence type="predicted"/>
<feature type="transmembrane region" description="Helical" evidence="1">
    <location>
        <begin position="40"/>
        <end position="61"/>
    </location>
</feature>
<keyword evidence="1" id="KW-1133">Transmembrane helix</keyword>
<protein>
    <submittedName>
        <fullName evidence="2">Uncharacterized protein</fullName>
    </submittedName>
</protein>
<evidence type="ECO:0000256" key="1">
    <source>
        <dbReference type="SAM" id="Phobius"/>
    </source>
</evidence>
<evidence type="ECO:0000313" key="2">
    <source>
        <dbReference type="EMBL" id="ACL11779.1"/>
    </source>
</evidence>
<dbReference type="Proteomes" id="UP000006903">
    <property type="component" value="Chromosome"/>
</dbReference>
<dbReference type="RefSeq" id="WP_012609120.1">
    <property type="nucleotide sequence ID" value="NC_011766.1"/>
</dbReference>
<dbReference type="KEGG" id="dka:DKAM_1453"/>
<reference evidence="2 3" key="1">
    <citation type="journal article" date="2009" name="J. Bacteriol.">
        <title>Complete genome sequence of the anaerobic, protein-degrading hyperthermophilic crenarchaeon Desulfurococcus kamchatkensis.</title>
        <authorList>
            <person name="Ravin N.V."/>
            <person name="Mardanov A.V."/>
            <person name="Beletsky A.V."/>
            <person name="Kublanov I.V."/>
            <person name="Kolganova T.V."/>
            <person name="Lebedinsky A.V."/>
            <person name="Chernyh N.A."/>
            <person name="Bonch-Osmolovskaya E.A."/>
            <person name="Skryabin K.G."/>
        </authorList>
    </citation>
    <scope>NUCLEOTIDE SEQUENCE [LARGE SCALE GENOMIC DNA]</scope>
    <source>
        <strain evidence="3">DSM 18924 / JCM 16383 / VKM B-2413 / 1221n</strain>
    </source>
</reference>
<keyword evidence="1" id="KW-0472">Membrane</keyword>